<accession>A0A8J3NNS7</accession>
<feature type="chain" id="PRO_5039356893" evidence="1">
    <location>
        <begin position="27"/>
        <end position="284"/>
    </location>
</feature>
<reference evidence="2 3" key="1">
    <citation type="submission" date="2021-01" db="EMBL/GenBank/DDBJ databases">
        <title>Whole genome shotgun sequence of Catellatospora bangladeshensis NBRC 107357.</title>
        <authorList>
            <person name="Komaki H."/>
            <person name="Tamura T."/>
        </authorList>
    </citation>
    <scope>NUCLEOTIDE SEQUENCE [LARGE SCALE GENOMIC DNA]</scope>
    <source>
        <strain evidence="2 3">NBRC 107357</strain>
    </source>
</reference>
<keyword evidence="3" id="KW-1185">Reference proteome</keyword>
<dbReference type="RefSeq" id="WP_203757422.1">
    <property type="nucleotide sequence ID" value="NZ_BONF01000071.1"/>
</dbReference>
<proteinExistence type="predicted"/>
<evidence type="ECO:0000313" key="2">
    <source>
        <dbReference type="EMBL" id="GIF86428.1"/>
    </source>
</evidence>
<feature type="signal peptide" evidence="1">
    <location>
        <begin position="1"/>
        <end position="26"/>
    </location>
</feature>
<evidence type="ECO:0000313" key="3">
    <source>
        <dbReference type="Proteomes" id="UP000601223"/>
    </source>
</evidence>
<dbReference type="AlphaFoldDB" id="A0A8J3NNS7"/>
<keyword evidence="1" id="KW-0732">Signal</keyword>
<comment type="caution">
    <text evidence="2">The sequence shown here is derived from an EMBL/GenBank/DDBJ whole genome shotgun (WGS) entry which is preliminary data.</text>
</comment>
<dbReference type="EMBL" id="BONF01000071">
    <property type="protein sequence ID" value="GIF86428.1"/>
    <property type="molecule type" value="Genomic_DNA"/>
</dbReference>
<gene>
    <name evidence="2" type="ORF">Cba03nite_77770</name>
</gene>
<protein>
    <submittedName>
        <fullName evidence="2">Uncharacterized protein</fullName>
    </submittedName>
</protein>
<sequence length="284" mass="28632">MSILRRVCTVAAATALALAGSAVVVATPAVAVAGRVVVSATTPTDTASKIATVSCPAGTLLLGGGGDVVDGVGRVRLYRVGPSVWGGQVMEAGAHQDPQSGVAPVPFAVTVWAICGTGVTGHEIVNLRPAIPGYQLSGSASASCPAGKKVIGMGGGAHKSLLALLTGIRVDSALSTVTVDWHRRPDNQEISGTAYVWAICVNPVPGQQRVSAQSATGTADKLVFAYCPFGTEPHAVGGGVEYGGDAAMLDAVAPVAPNRVFVDARDTFFGAAVPWRAYAQAICA</sequence>
<name>A0A8J3NNS7_9ACTN</name>
<dbReference type="Proteomes" id="UP000601223">
    <property type="component" value="Unassembled WGS sequence"/>
</dbReference>
<organism evidence="2 3">
    <name type="scientific">Catellatospora bangladeshensis</name>
    <dbReference type="NCBI Taxonomy" id="310355"/>
    <lineage>
        <taxon>Bacteria</taxon>
        <taxon>Bacillati</taxon>
        <taxon>Actinomycetota</taxon>
        <taxon>Actinomycetes</taxon>
        <taxon>Micromonosporales</taxon>
        <taxon>Micromonosporaceae</taxon>
        <taxon>Catellatospora</taxon>
    </lineage>
</organism>
<evidence type="ECO:0000256" key="1">
    <source>
        <dbReference type="SAM" id="SignalP"/>
    </source>
</evidence>